<proteinExistence type="predicted"/>
<comment type="caution">
    <text evidence="1">The sequence shown here is derived from an EMBL/GenBank/DDBJ whole genome shotgun (WGS) entry which is preliminary data.</text>
</comment>
<sequence>MWWPPIRRLTT</sequence>
<gene>
    <name evidence="1" type="ORF">CgunFtcFv8_024955</name>
</gene>
<evidence type="ECO:0000313" key="2">
    <source>
        <dbReference type="Proteomes" id="UP001331515"/>
    </source>
</evidence>
<reference evidence="1 2" key="1">
    <citation type="journal article" date="2023" name="Mol. Biol. Evol.">
        <title>Genomics of Secondarily Temperate Adaptation in the Only Non-Antarctic Icefish.</title>
        <authorList>
            <person name="Rivera-Colon A.G."/>
            <person name="Rayamajhi N."/>
            <person name="Minhas B.F."/>
            <person name="Madrigal G."/>
            <person name="Bilyk K.T."/>
            <person name="Yoon V."/>
            <person name="Hune M."/>
            <person name="Gregory S."/>
            <person name="Cheng C.H.C."/>
            <person name="Catchen J.M."/>
        </authorList>
    </citation>
    <scope>NUCLEOTIDE SEQUENCE [LARGE SCALE GENOMIC DNA]</scope>
    <source>
        <tissue evidence="1">White muscle</tissue>
    </source>
</reference>
<accession>A0AAN8HRA7</accession>
<dbReference type="EMBL" id="JAURVH010001523">
    <property type="protein sequence ID" value="KAK5921234.1"/>
    <property type="molecule type" value="Genomic_DNA"/>
</dbReference>
<dbReference type="Proteomes" id="UP001331515">
    <property type="component" value="Unassembled WGS sequence"/>
</dbReference>
<keyword evidence="2" id="KW-1185">Reference proteome</keyword>
<protein>
    <submittedName>
        <fullName evidence="1">Uncharacterized protein</fullName>
    </submittedName>
</protein>
<evidence type="ECO:0000313" key="1">
    <source>
        <dbReference type="EMBL" id="KAK5921234.1"/>
    </source>
</evidence>
<name>A0AAN8HRA7_CHAGU</name>
<organism evidence="1 2">
    <name type="scientific">Champsocephalus gunnari</name>
    <name type="common">Mackerel icefish</name>
    <dbReference type="NCBI Taxonomy" id="52237"/>
    <lineage>
        <taxon>Eukaryota</taxon>
        <taxon>Metazoa</taxon>
        <taxon>Chordata</taxon>
        <taxon>Craniata</taxon>
        <taxon>Vertebrata</taxon>
        <taxon>Euteleostomi</taxon>
        <taxon>Actinopterygii</taxon>
        <taxon>Neopterygii</taxon>
        <taxon>Teleostei</taxon>
        <taxon>Neoteleostei</taxon>
        <taxon>Acanthomorphata</taxon>
        <taxon>Eupercaria</taxon>
        <taxon>Perciformes</taxon>
        <taxon>Notothenioidei</taxon>
        <taxon>Channichthyidae</taxon>
        <taxon>Champsocephalus</taxon>
    </lineage>
</organism>